<comment type="catalytic activity">
    <reaction evidence="6 10">
        <text>oxaloacetate + acetyl-CoA + H2O = citrate + CoA + H(+)</text>
        <dbReference type="Rhea" id="RHEA:16845"/>
        <dbReference type="ChEBI" id="CHEBI:15377"/>
        <dbReference type="ChEBI" id="CHEBI:15378"/>
        <dbReference type="ChEBI" id="CHEBI:16452"/>
        <dbReference type="ChEBI" id="CHEBI:16947"/>
        <dbReference type="ChEBI" id="CHEBI:57287"/>
        <dbReference type="ChEBI" id="CHEBI:57288"/>
        <dbReference type="EC" id="2.3.3.16"/>
    </reaction>
</comment>
<dbReference type="InterPro" id="IPR002020">
    <property type="entry name" value="Citrate_synthase"/>
</dbReference>
<dbReference type="PANTHER" id="PTHR42871">
    <property type="entry name" value="CITRATE SYNTHASE"/>
    <property type="match status" value="1"/>
</dbReference>
<evidence type="ECO:0000256" key="10">
    <source>
        <dbReference type="RuleBase" id="RU003370"/>
    </source>
</evidence>
<dbReference type="EMBL" id="AF304142">
    <property type="protein sequence ID" value="AAL01660.1"/>
    <property type="molecule type" value="Genomic_DNA"/>
</dbReference>
<evidence type="ECO:0000313" key="12">
    <source>
        <dbReference type="EMBL" id="AAL01660.1"/>
    </source>
</evidence>
<evidence type="ECO:0000256" key="11">
    <source>
        <dbReference type="RuleBase" id="RU003406"/>
    </source>
</evidence>
<dbReference type="PANTHER" id="PTHR42871:SF1">
    <property type="entry name" value="CITRATE SYNTHASE"/>
    <property type="match status" value="1"/>
</dbReference>
<dbReference type="InterPro" id="IPR036969">
    <property type="entry name" value="Citrate_synthase_sf"/>
</dbReference>
<evidence type="ECO:0000256" key="2">
    <source>
        <dbReference type="ARBA" id="ARBA00010566"/>
    </source>
</evidence>
<evidence type="ECO:0000256" key="3">
    <source>
        <dbReference type="ARBA" id="ARBA00022134"/>
    </source>
</evidence>
<evidence type="ECO:0000256" key="4">
    <source>
        <dbReference type="ARBA" id="ARBA00022532"/>
    </source>
</evidence>
<proteinExistence type="inferred from homology"/>
<dbReference type="FunFam" id="1.10.230.10:FF:000002">
    <property type="entry name" value="Citrate synthase"/>
    <property type="match status" value="1"/>
</dbReference>
<dbReference type="AlphaFoldDB" id="Q93FW6"/>
<dbReference type="PROSITE" id="PS00480">
    <property type="entry name" value="CITRATE_SYNTHASE"/>
    <property type="match status" value="1"/>
</dbReference>
<dbReference type="InterPro" id="IPR010953">
    <property type="entry name" value="Citrate_synthase_typ-I"/>
</dbReference>
<evidence type="ECO:0000256" key="5">
    <source>
        <dbReference type="ARBA" id="ARBA00022679"/>
    </source>
</evidence>
<feature type="active site" evidence="9">
    <location>
        <position position="318"/>
    </location>
</feature>
<dbReference type="InterPro" id="IPR024176">
    <property type="entry name" value="Citrate_synthase_bac-typ"/>
</dbReference>
<dbReference type="NCBIfam" id="NF004126">
    <property type="entry name" value="PRK05614.1"/>
    <property type="match status" value="1"/>
</dbReference>
<evidence type="ECO:0000256" key="9">
    <source>
        <dbReference type="PIRSR" id="PIRSR001369-1"/>
    </source>
</evidence>
<gene>
    <name evidence="12" type="primary">gltA</name>
</gene>
<protein>
    <recommendedName>
        <fullName evidence="3 7">Citrate synthase</fullName>
    </recommendedName>
</protein>
<dbReference type="PIRSF" id="PIRSF001369">
    <property type="entry name" value="Citrate_synth"/>
    <property type="match status" value="1"/>
</dbReference>
<organism evidence="12">
    <name type="scientific">Ehrlichia chaffeensis</name>
    <dbReference type="NCBI Taxonomy" id="945"/>
    <lineage>
        <taxon>Bacteria</taxon>
        <taxon>Pseudomonadati</taxon>
        <taxon>Pseudomonadota</taxon>
        <taxon>Alphaproteobacteria</taxon>
        <taxon>Rickettsiales</taxon>
        <taxon>Anaplasmataceae</taxon>
        <taxon>Ehrlichia</taxon>
    </lineage>
</organism>
<dbReference type="Gene3D" id="2.20.28.60">
    <property type="match status" value="1"/>
</dbReference>
<accession>Q93FW6</accession>
<evidence type="ECO:0000256" key="1">
    <source>
        <dbReference type="ARBA" id="ARBA00004751"/>
    </source>
</evidence>
<keyword evidence="5 8" id="KW-0808">Transferase</keyword>
<evidence type="ECO:0000256" key="7">
    <source>
        <dbReference type="NCBIfam" id="TIGR01798"/>
    </source>
</evidence>
<dbReference type="InterPro" id="IPR019810">
    <property type="entry name" value="Citrate_synthase_AS"/>
</dbReference>
<dbReference type="PRINTS" id="PR00143">
    <property type="entry name" value="CITRTSNTHASE"/>
</dbReference>
<dbReference type="Gene3D" id="1.10.230.10">
    <property type="entry name" value="Cytochrome P450-Terp, domain 2"/>
    <property type="match status" value="1"/>
</dbReference>
<comment type="pathway">
    <text evidence="1 10">Carbohydrate metabolism; tricarboxylic acid cycle; isocitrate from oxaloacetate: step 1/2.</text>
</comment>
<dbReference type="SUPFAM" id="SSF48256">
    <property type="entry name" value="Citrate synthase"/>
    <property type="match status" value="1"/>
</dbReference>
<dbReference type="InterPro" id="IPR016142">
    <property type="entry name" value="Citrate_synth-like_lrg_a-sub"/>
</dbReference>
<dbReference type="InterPro" id="IPR016143">
    <property type="entry name" value="Citrate_synth-like_sm_a-sub"/>
</dbReference>
<name>Q93FW6_EHRCH</name>
<comment type="similarity">
    <text evidence="2 8 11">Belongs to the citrate synthase family.</text>
</comment>
<reference evidence="12" key="1">
    <citation type="journal article" date="2001" name="J. Clin. Microbiol.">
        <title>Citrate synthase gene sequence: a new tool for phylogenetic analysis and identification of Ehrlichia.</title>
        <authorList>
            <person name="Inokuma H."/>
            <person name="Brouqui P."/>
            <person name="Drancourt M."/>
            <person name="Raoult D."/>
        </authorList>
    </citation>
    <scope>NUCLEOTIDE SEQUENCE</scope>
    <source>
        <strain evidence="12">Arkansas</strain>
    </source>
</reference>
<evidence type="ECO:0000256" key="8">
    <source>
        <dbReference type="PIRNR" id="PIRNR001369"/>
    </source>
</evidence>
<dbReference type="GO" id="GO:0005737">
    <property type="term" value="C:cytoplasm"/>
    <property type="evidence" value="ECO:0007669"/>
    <property type="project" value="InterPro"/>
</dbReference>
<keyword evidence="4 10" id="KW-0816">Tricarboxylic acid cycle</keyword>
<sequence>MLYKQDMCGVIINLGRIMVKEAVLELDGQRIKLPVLYDTHGNKAVDITSLYKNTGILTYDPGFMSTAACESRITFIDGNKGILCYRGHDIVNLVNNNKSFIEIVYLLFYGVLPGLEDLQNFISQISQEYNPPKIVHDVIKSFPRDSHPMSILMACFSALASCYHNQDNSADQLKCAKLAVAKVASIIALIYRYITNQDFVESDTKLSYSENFVHMMFDISSYKFTQVVAKALDIIFVLHADHEQNASTATVRLSGSSGADLFACLVAGTATLWGPAHGGANEAVINMLMAIEKPSNVKQFIQKVKDGNKSTRLMGFGHRVYKNYDPRAKIMYKICREVLNNLNVNDPLLEIALELENIALQDSYFIDRNLYPNVDFYSGIVLKAIGIPVRMFTTLFALARTSGWSAQWYEMVAEENYKICRPRQLYTGNIAEC</sequence>
<feature type="active site" evidence="9">
    <location>
        <position position="375"/>
    </location>
</feature>
<evidence type="ECO:0000256" key="6">
    <source>
        <dbReference type="ARBA" id="ARBA00049288"/>
    </source>
</evidence>
<dbReference type="NCBIfam" id="TIGR01798">
    <property type="entry name" value="cit_synth_I"/>
    <property type="match status" value="1"/>
</dbReference>
<dbReference type="Gene3D" id="1.10.580.10">
    <property type="entry name" value="Citrate Synthase, domain 1"/>
    <property type="match status" value="1"/>
</dbReference>
<dbReference type="GO" id="GO:0006099">
    <property type="term" value="P:tricarboxylic acid cycle"/>
    <property type="evidence" value="ECO:0007669"/>
    <property type="project" value="UniProtKB-UniRule"/>
</dbReference>
<dbReference type="Pfam" id="PF00285">
    <property type="entry name" value="Citrate_synt"/>
    <property type="match status" value="1"/>
</dbReference>
<dbReference type="UniPathway" id="UPA00223">
    <property type="reaction ID" value="UER00717"/>
</dbReference>
<dbReference type="GO" id="GO:0036440">
    <property type="term" value="F:citrate synthase activity"/>
    <property type="evidence" value="ECO:0007669"/>
    <property type="project" value="UniProtKB-EC"/>
</dbReference>